<sequence>MSMNNPKQRLLLSGNPSGGGSSCIKSRFTRGFLRALIKMKKQNYNQPTSSSSSSSSRREMFRRYRRVKIAADKSMAVAVGSTRLWSRAMLSRIRHHQHQTWRYHRSTFNHQPIKVKRLVIEKKKKKKKKKKKLMIKKEEDGSDDHHHHRRGLRDAGELRKLVPGGEGMDICSLLDETAHYIKCLVTQVQVMKSIDRFYSIN</sequence>
<feature type="region of interest" description="Disordered" evidence="5">
    <location>
        <begin position="124"/>
        <end position="158"/>
    </location>
</feature>
<keyword evidence="2" id="KW-0805">Transcription regulation</keyword>
<name>A0A5C7HFG3_9ROSI</name>
<feature type="region of interest" description="Disordered" evidence="5">
    <location>
        <begin position="40"/>
        <end position="59"/>
    </location>
</feature>
<dbReference type="PANTHER" id="PTHR33124">
    <property type="entry name" value="TRANSCRIPTION FACTOR IBH1-LIKE 1"/>
    <property type="match status" value="1"/>
</dbReference>
<dbReference type="CDD" id="cd11444">
    <property type="entry name" value="bHLH_AtIBH1_like"/>
    <property type="match status" value="1"/>
</dbReference>
<dbReference type="GO" id="GO:0006355">
    <property type="term" value="P:regulation of DNA-templated transcription"/>
    <property type="evidence" value="ECO:0007669"/>
    <property type="project" value="InterPro"/>
</dbReference>
<feature type="domain" description="IBH1-like N-terminal" evidence="6">
    <location>
        <begin position="23"/>
        <end position="95"/>
    </location>
</feature>
<dbReference type="InterPro" id="IPR059002">
    <property type="entry name" value="IBH1_N"/>
</dbReference>
<evidence type="ECO:0000259" key="6">
    <source>
        <dbReference type="Pfam" id="PF26576"/>
    </source>
</evidence>
<feature type="compositionally biased region" description="Basic residues" evidence="5">
    <location>
        <begin position="124"/>
        <end position="134"/>
    </location>
</feature>
<gene>
    <name evidence="7" type="ORF">EZV62_020963</name>
</gene>
<evidence type="ECO:0000256" key="5">
    <source>
        <dbReference type="SAM" id="MobiDB-lite"/>
    </source>
</evidence>
<feature type="region of interest" description="Disordered" evidence="5">
    <location>
        <begin position="1"/>
        <end position="23"/>
    </location>
</feature>
<evidence type="ECO:0000256" key="2">
    <source>
        <dbReference type="ARBA" id="ARBA00023015"/>
    </source>
</evidence>
<dbReference type="AlphaFoldDB" id="A0A5C7HFG3"/>
<dbReference type="GO" id="GO:0005634">
    <property type="term" value="C:nucleus"/>
    <property type="evidence" value="ECO:0007669"/>
    <property type="project" value="UniProtKB-SubCell"/>
</dbReference>
<evidence type="ECO:0000313" key="8">
    <source>
        <dbReference type="Proteomes" id="UP000323000"/>
    </source>
</evidence>
<dbReference type="InterPro" id="IPR044549">
    <property type="entry name" value="bHLH_AtIBH1-like"/>
</dbReference>
<organism evidence="7 8">
    <name type="scientific">Acer yangbiense</name>
    <dbReference type="NCBI Taxonomy" id="1000413"/>
    <lineage>
        <taxon>Eukaryota</taxon>
        <taxon>Viridiplantae</taxon>
        <taxon>Streptophyta</taxon>
        <taxon>Embryophyta</taxon>
        <taxon>Tracheophyta</taxon>
        <taxon>Spermatophyta</taxon>
        <taxon>Magnoliopsida</taxon>
        <taxon>eudicotyledons</taxon>
        <taxon>Gunneridae</taxon>
        <taxon>Pentapetalae</taxon>
        <taxon>rosids</taxon>
        <taxon>malvids</taxon>
        <taxon>Sapindales</taxon>
        <taxon>Sapindaceae</taxon>
        <taxon>Hippocastanoideae</taxon>
        <taxon>Acereae</taxon>
        <taxon>Acer</taxon>
    </lineage>
</organism>
<protein>
    <recommendedName>
        <fullName evidence="6">IBH1-like N-terminal domain-containing protein</fullName>
    </recommendedName>
</protein>
<keyword evidence="4" id="KW-0539">Nucleus</keyword>
<comment type="caution">
    <text evidence="7">The sequence shown here is derived from an EMBL/GenBank/DDBJ whole genome shotgun (WGS) entry which is preliminary data.</text>
</comment>
<keyword evidence="3" id="KW-0804">Transcription</keyword>
<evidence type="ECO:0000256" key="3">
    <source>
        <dbReference type="ARBA" id="ARBA00023163"/>
    </source>
</evidence>
<keyword evidence="8" id="KW-1185">Reference proteome</keyword>
<dbReference type="OrthoDB" id="786845at2759"/>
<dbReference type="Proteomes" id="UP000323000">
    <property type="component" value="Chromosome 9"/>
</dbReference>
<evidence type="ECO:0000256" key="1">
    <source>
        <dbReference type="ARBA" id="ARBA00004123"/>
    </source>
</evidence>
<dbReference type="PROSITE" id="PS51257">
    <property type="entry name" value="PROKAR_LIPOPROTEIN"/>
    <property type="match status" value="1"/>
</dbReference>
<evidence type="ECO:0000256" key="4">
    <source>
        <dbReference type="ARBA" id="ARBA00023242"/>
    </source>
</evidence>
<proteinExistence type="predicted"/>
<reference evidence="8" key="1">
    <citation type="journal article" date="2019" name="Gigascience">
        <title>De novo genome assembly of the endangered Acer yangbiense, a plant species with extremely small populations endemic to Yunnan Province, China.</title>
        <authorList>
            <person name="Yang J."/>
            <person name="Wariss H.M."/>
            <person name="Tao L."/>
            <person name="Zhang R."/>
            <person name="Yun Q."/>
            <person name="Hollingsworth P."/>
            <person name="Dao Z."/>
            <person name="Luo G."/>
            <person name="Guo H."/>
            <person name="Ma Y."/>
            <person name="Sun W."/>
        </authorList>
    </citation>
    <scope>NUCLEOTIDE SEQUENCE [LARGE SCALE GENOMIC DNA]</scope>
    <source>
        <strain evidence="8">cv. Malutang</strain>
    </source>
</reference>
<dbReference type="Pfam" id="PF26576">
    <property type="entry name" value="IBH1_N"/>
    <property type="match status" value="1"/>
</dbReference>
<dbReference type="PANTHER" id="PTHR33124:SF40">
    <property type="entry name" value="TRANSCRIPTION FACTOR IBH1"/>
    <property type="match status" value="1"/>
</dbReference>
<dbReference type="EMBL" id="VAHF01000009">
    <property type="protein sequence ID" value="TXG55707.1"/>
    <property type="molecule type" value="Genomic_DNA"/>
</dbReference>
<feature type="compositionally biased region" description="Basic and acidic residues" evidence="5">
    <location>
        <begin position="135"/>
        <end position="145"/>
    </location>
</feature>
<comment type="subcellular location">
    <subcellularLocation>
        <location evidence="1">Nucleus</location>
    </subcellularLocation>
</comment>
<dbReference type="InterPro" id="IPR044660">
    <property type="entry name" value="IBH1-like"/>
</dbReference>
<evidence type="ECO:0000313" key="7">
    <source>
        <dbReference type="EMBL" id="TXG55707.1"/>
    </source>
</evidence>
<accession>A0A5C7HFG3</accession>